<organism evidence="1 2">
    <name type="scientific">Ixodes persulcatus</name>
    <name type="common">Taiga tick</name>
    <dbReference type="NCBI Taxonomy" id="34615"/>
    <lineage>
        <taxon>Eukaryota</taxon>
        <taxon>Metazoa</taxon>
        <taxon>Ecdysozoa</taxon>
        <taxon>Arthropoda</taxon>
        <taxon>Chelicerata</taxon>
        <taxon>Arachnida</taxon>
        <taxon>Acari</taxon>
        <taxon>Parasitiformes</taxon>
        <taxon>Ixodida</taxon>
        <taxon>Ixodoidea</taxon>
        <taxon>Ixodidae</taxon>
        <taxon>Ixodinae</taxon>
        <taxon>Ixodes</taxon>
    </lineage>
</organism>
<evidence type="ECO:0000313" key="1">
    <source>
        <dbReference type="EMBL" id="KAG0439058.1"/>
    </source>
</evidence>
<keyword evidence="2" id="KW-1185">Reference proteome</keyword>
<reference evidence="1 2" key="1">
    <citation type="journal article" date="2020" name="Cell">
        <title>Large-Scale Comparative Analyses of Tick Genomes Elucidate Their Genetic Diversity and Vector Capacities.</title>
        <authorList>
            <consortium name="Tick Genome and Microbiome Consortium (TIGMIC)"/>
            <person name="Jia N."/>
            <person name="Wang J."/>
            <person name="Shi W."/>
            <person name="Du L."/>
            <person name="Sun Y."/>
            <person name="Zhan W."/>
            <person name="Jiang J.F."/>
            <person name="Wang Q."/>
            <person name="Zhang B."/>
            <person name="Ji P."/>
            <person name="Bell-Sakyi L."/>
            <person name="Cui X.M."/>
            <person name="Yuan T.T."/>
            <person name="Jiang B.G."/>
            <person name="Yang W.F."/>
            <person name="Lam T.T."/>
            <person name="Chang Q.C."/>
            <person name="Ding S.J."/>
            <person name="Wang X.J."/>
            <person name="Zhu J.G."/>
            <person name="Ruan X.D."/>
            <person name="Zhao L."/>
            <person name="Wei J.T."/>
            <person name="Ye R.Z."/>
            <person name="Que T.C."/>
            <person name="Du C.H."/>
            <person name="Zhou Y.H."/>
            <person name="Cheng J.X."/>
            <person name="Dai P.F."/>
            <person name="Guo W.B."/>
            <person name="Han X.H."/>
            <person name="Huang E.J."/>
            <person name="Li L.F."/>
            <person name="Wei W."/>
            <person name="Gao Y.C."/>
            <person name="Liu J.Z."/>
            <person name="Shao H.Z."/>
            <person name="Wang X."/>
            <person name="Wang C.C."/>
            <person name="Yang T.C."/>
            <person name="Huo Q.B."/>
            <person name="Li W."/>
            <person name="Chen H.Y."/>
            <person name="Chen S.E."/>
            <person name="Zhou L.G."/>
            <person name="Ni X.B."/>
            <person name="Tian J.H."/>
            <person name="Sheng Y."/>
            <person name="Liu T."/>
            <person name="Pan Y.S."/>
            <person name="Xia L.Y."/>
            <person name="Li J."/>
            <person name="Zhao F."/>
            <person name="Cao W.C."/>
        </authorList>
    </citation>
    <scope>NUCLEOTIDE SEQUENCE [LARGE SCALE GENOMIC DNA]</scope>
    <source>
        <strain evidence="1">Iper-2018</strain>
    </source>
</reference>
<sequence>MRDTETQERCNSQRFEEYPEYMQPSAKKPRSGTAVRKREAAVLRPSLAAPSTSKQHTSKSLLHGGNDSLEMCANIPSGDSHYEVEPSAAEVPTKDEGTQVDVRSAVSVVERQKWRRRERDLKSQVDRLKQTVDKYKEELKNLKEDWHLSAFGKVIEPGNEKHLGASFLLDQKPVCAFCCTFPDNKFRAEESRVYHNPDAGNFSERAAGKVKYADLSEATVQDVAKRWLWSLVNRDGFTLTVNPGHYSSPIRVPHHLAALPALFGCLLL</sequence>
<proteinExistence type="predicted"/>
<accession>A0AC60QS37</accession>
<dbReference type="Proteomes" id="UP000805193">
    <property type="component" value="Unassembled WGS sequence"/>
</dbReference>
<dbReference type="EMBL" id="JABSTQ010005561">
    <property type="protein sequence ID" value="KAG0439058.1"/>
    <property type="molecule type" value="Genomic_DNA"/>
</dbReference>
<gene>
    <name evidence="1" type="ORF">HPB47_016770</name>
</gene>
<comment type="caution">
    <text evidence="1">The sequence shown here is derived from an EMBL/GenBank/DDBJ whole genome shotgun (WGS) entry which is preliminary data.</text>
</comment>
<name>A0AC60QS37_IXOPE</name>
<protein>
    <submittedName>
        <fullName evidence="1">Uncharacterized protein</fullName>
    </submittedName>
</protein>
<evidence type="ECO:0000313" key="2">
    <source>
        <dbReference type="Proteomes" id="UP000805193"/>
    </source>
</evidence>
<feature type="non-terminal residue" evidence="1">
    <location>
        <position position="268"/>
    </location>
</feature>